<dbReference type="CDD" id="cd00090">
    <property type="entry name" value="HTH_ARSR"/>
    <property type="match status" value="1"/>
</dbReference>
<dbReference type="NCBIfam" id="NF033788">
    <property type="entry name" value="HTH_metalloreg"/>
    <property type="match status" value="1"/>
</dbReference>
<dbReference type="GO" id="GO:0003677">
    <property type="term" value="F:DNA binding"/>
    <property type="evidence" value="ECO:0007669"/>
    <property type="project" value="UniProtKB-KW"/>
</dbReference>
<dbReference type="InterPro" id="IPR001845">
    <property type="entry name" value="HTH_ArsR_DNA-bd_dom"/>
</dbReference>
<accession>A0A7Y9JXC6</accession>
<keyword evidence="1" id="KW-0805">Transcription regulation</keyword>
<dbReference type="AlphaFoldDB" id="A0A7Y9JXC6"/>
<dbReference type="PROSITE" id="PS50987">
    <property type="entry name" value="HTH_ARSR_2"/>
    <property type="match status" value="1"/>
</dbReference>
<reference evidence="5 8" key="2">
    <citation type="submission" date="2021-01" db="EMBL/GenBank/DDBJ databases">
        <title>Whole genome shotgun sequence of Cellulomonas oligotrophica NBRC 109435.</title>
        <authorList>
            <person name="Komaki H."/>
            <person name="Tamura T."/>
        </authorList>
    </citation>
    <scope>NUCLEOTIDE SEQUENCE [LARGE SCALE GENOMIC DNA]</scope>
    <source>
        <strain evidence="5 8">NBRC 109435</strain>
    </source>
</reference>
<proteinExistence type="predicted"/>
<dbReference type="EMBL" id="JACCBK010000001">
    <property type="protein sequence ID" value="NYD85791.1"/>
    <property type="molecule type" value="Genomic_DNA"/>
</dbReference>
<dbReference type="Pfam" id="PF01022">
    <property type="entry name" value="HTH_5"/>
    <property type="match status" value="1"/>
</dbReference>
<dbReference type="GO" id="GO:0003700">
    <property type="term" value="F:DNA-binding transcription factor activity"/>
    <property type="evidence" value="ECO:0007669"/>
    <property type="project" value="InterPro"/>
</dbReference>
<dbReference type="Proteomes" id="UP000618382">
    <property type="component" value="Unassembled WGS sequence"/>
</dbReference>
<dbReference type="Proteomes" id="UP000577956">
    <property type="component" value="Unassembled WGS sequence"/>
</dbReference>
<keyword evidence="3" id="KW-0804">Transcription</keyword>
<evidence type="ECO:0000313" key="5">
    <source>
        <dbReference type="EMBL" id="GIG31203.1"/>
    </source>
</evidence>
<dbReference type="PANTHER" id="PTHR33154:SF18">
    <property type="entry name" value="ARSENICAL RESISTANCE OPERON REPRESSOR"/>
    <property type="match status" value="1"/>
</dbReference>
<organism evidence="6 7">
    <name type="scientific">Cellulomonas oligotrophica</name>
    <dbReference type="NCBI Taxonomy" id="931536"/>
    <lineage>
        <taxon>Bacteria</taxon>
        <taxon>Bacillati</taxon>
        <taxon>Actinomycetota</taxon>
        <taxon>Actinomycetes</taxon>
        <taxon>Micrococcales</taxon>
        <taxon>Cellulomonadaceae</taxon>
        <taxon>Cellulomonas</taxon>
    </lineage>
</organism>
<dbReference type="RefSeq" id="WP_140457539.1">
    <property type="nucleotide sequence ID" value="NZ_BAABFI010000002.1"/>
</dbReference>
<dbReference type="InterPro" id="IPR036388">
    <property type="entry name" value="WH-like_DNA-bd_sf"/>
</dbReference>
<dbReference type="PANTHER" id="PTHR33154">
    <property type="entry name" value="TRANSCRIPTIONAL REGULATOR, ARSR FAMILY"/>
    <property type="match status" value="1"/>
</dbReference>
<evidence type="ECO:0000313" key="7">
    <source>
        <dbReference type="Proteomes" id="UP000577956"/>
    </source>
</evidence>
<dbReference type="InterPro" id="IPR051081">
    <property type="entry name" value="HTH_MetalResp_TranReg"/>
</dbReference>
<evidence type="ECO:0000256" key="2">
    <source>
        <dbReference type="ARBA" id="ARBA00023125"/>
    </source>
</evidence>
<dbReference type="PRINTS" id="PR00778">
    <property type="entry name" value="HTHARSR"/>
</dbReference>
<evidence type="ECO:0000313" key="8">
    <source>
        <dbReference type="Proteomes" id="UP000618382"/>
    </source>
</evidence>
<comment type="caution">
    <text evidence="6">The sequence shown here is derived from an EMBL/GenBank/DDBJ whole genome shotgun (WGS) entry which is preliminary data.</text>
</comment>
<sequence>MNDTVRLTEEQAELFATWFHSLADPTRMRILNLLASGEREMNVGDIVAALGLKQSTTSHHLKVLHDVGFVLRRREGTQTYHSVNRSCLERFPTAADMVMGRFRARSEAVSPGWLAG</sequence>
<dbReference type="Gene3D" id="1.10.10.10">
    <property type="entry name" value="Winged helix-like DNA-binding domain superfamily/Winged helix DNA-binding domain"/>
    <property type="match status" value="1"/>
</dbReference>
<evidence type="ECO:0000259" key="4">
    <source>
        <dbReference type="PROSITE" id="PS50987"/>
    </source>
</evidence>
<reference evidence="6 7" key="1">
    <citation type="submission" date="2020-07" db="EMBL/GenBank/DDBJ databases">
        <title>Sequencing the genomes of 1000 actinobacteria strains.</title>
        <authorList>
            <person name="Klenk H.-P."/>
        </authorList>
    </citation>
    <scope>NUCLEOTIDE SEQUENCE [LARGE SCALE GENOMIC DNA]</scope>
    <source>
        <strain evidence="6 7">DSM 24482</strain>
    </source>
</reference>
<feature type="domain" description="HTH arsR-type" evidence="4">
    <location>
        <begin position="7"/>
        <end position="103"/>
    </location>
</feature>
<evidence type="ECO:0000256" key="3">
    <source>
        <dbReference type="ARBA" id="ARBA00023163"/>
    </source>
</evidence>
<keyword evidence="8" id="KW-1185">Reference proteome</keyword>
<dbReference type="EMBL" id="BONN01000001">
    <property type="protein sequence ID" value="GIG31203.1"/>
    <property type="molecule type" value="Genomic_DNA"/>
</dbReference>
<gene>
    <name evidence="5" type="primary">arsR</name>
    <name evidence="6" type="ORF">BKA21_001340</name>
    <name evidence="5" type="ORF">Col01nite_03620</name>
</gene>
<dbReference type="SMART" id="SM00418">
    <property type="entry name" value="HTH_ARSR"/>
    <property type="match status" value="1"/>
</dbReference>
<dbReference type="SUPFAM" id="SSF46785">
    <property type="entry name" value="Winged helix' DNA-binding domain"/>
    <property type="match status" value="1"/>
</dbReference>
<dbReference type="InterPro" id="IPR036390">
    <property type="entry name" value="WH_DNA-bd_sf"/>
</dbReference>
<evidence type="ECO:0000313" key="6">
    <source>
        <dbReference type="EMBL" id="NYD85791.1"/>
    </source>
</evidence>
<evidence type="ECO:0000256" key="1">
    <source>
        <dbReference type="ARBA" id="ARBA00023015"/>
    </source>
</evidence>
<name>A0A7Y9JXC6_9CELL</name>
<dbReference type="InterPro" id="IPR011991">
    <property type="entry name" value="ArsR-like_HTH"/>
</dbReference>
<keyword evidence="2 6" id="KW-0238">DNA-binding</keyword>
<protein>
    <submittedName>
        <fullName evidence="6">DNA-binding transcriptional ArsR family regulator</fullName>
    </submittedName>
    <submittedName>
        <fullName evidence="5">Transcriptional regulator</fullName>
    </submittedName>
</protein>